<evidence type="ECO:0000313" key="2">
    <source>
        <dbReference type="Proteomes" id="UP000068167"/>
    </source>
</evidence>
<dbReference type="AlphaFoldDB" id="A0A0K1S3X2"/>
<dbReference type="GeneID" id="66708722"/>
<sequence length="102" mass="11490">MLATTHYLLRSKQDGQYLVARLRKGESETPASYLLLFKESYDALSYINTHAQDLANNFSVETLSGTQLKGLMQRWGFAGIGLVSEPLEPQVQFLAYEKGFNL</sequence>
<gene>
    <name evidence="1" type="ORF">VL20_3772</name>
</gene>
<keyword evidence="2" id="KW-1185">Reference proteome</keyword>
<name>A0A0K1S3X2_9CHRO</name>
<accession>A0A0K1S3X2</accession>
<protein>
    <submittedName>
        <fullName evidence="1">Uncharacterized protein</fullName>
    </submittedName>
</protein>
<dbReference type="Proteomes" id="UP000068167">
    <property type="component" value="Chromosome"/>
</dbReference>
<dbReference type="EMBL" id="CP011339">
    <property type="protein sequence ID" value="AKV68750.1"/>
    <property type="molecule type" value="Genomic_DNA"/>
</dbReference>
<proteinExistence type="predicted"/>
<evidence type="ECO:0000313" key="1">
    <source>
        <dbReference type="EMBL" id="AKV68750.1"/>
    </source>
</evidence>
<reference evidence="1 2" key="1">
    <citation type="journal article" date="2016" name="Stand. Genomic Sci.">
        <title>Complete genome sequence and genomic characterization of Microcystis panniformis FACHB 1757 by third-generation sequencing.</title>
        <authorList>
            <person name="Zhang J.Y."/>
            <person name="Guan R."/>
            <person name="Zhang H.J."/>
            <person name="Li H."/>
            <person name="Xiao P."/>
            <person name="Yu G.L."/>
            <person name="Du L."/>
            <person name="Cao D.M."/>
            <person name="Zhu B.C."/>
            <person name="Li R.H."/>
            <person name="Lu Z.H."/>
        </authorList>
    </citation>
    <scope>NUCLEOTIDE SEQUENCE [LARGE SCALE GENOMIC DNA]</scope>
    <source>
        <strain evidence="1 2">FACHB-1757</strain>
    </source>
</reference>
<dbReference type="PATRIC" id="fig|1638788.3.peg.3808"/>
<dbReference type="RefSeq" id="WP_002737657.1">
    <property type="nucleotide sequence ID" value="NZ_CP011339.1"/>
</dbReference>
<dbReference type="KEGG" id="mpk:VL20_3772"/>
<organism evidence="1 2">
    <name type="scientific">Microcystis panniformis FACHB-1757</name>
    <dbReference type="NCBI Taxonomy" id="1638788"/>
    <lineage>
        <taxon>Bacteria</taxon>
        <taxon>Bacillati</taxon>
        <taxon>Cyanobacteriota</taxon>
        <taxon>Cyanophyceae</taxon>
        <taxon>Oscillatoriophycideae</taxon>
        <taxon>Chroococcales</taxon>
        <taxon>Microcystaceae</taxon>
        <taxon>Microcystis</taxon>
    </lineage>
</organism>